<dbReference type="Proteomes" id="UP000274545">
    <property type="component" value="Unassembled WGS sequence"/>
</dbReference>
<evidence type="ECO:0000259" key="1">
    <source>
        <dbReference type="Pfam" id="PF04127"/>
    </source>
</evidence>
<name>A0A433EP60_9MOLU</name>
<protein>
    <recommendedName>
        <fullName evidence="1">DNA/pantothenate metabolism flavoprotein C-terminal domain-containing protein</fullName>
    </recommendedName>
</protein>
<dbReference type="InterPro" id="IPR007085">
    <property type="entry name" value="DNA/pantothenate-metab_flavo_C"/>
</dbReference>
<dbReference type="Gene3D" id="3.40.50.10300">
    <property type="entry name" value="CoaB-like"/>
    <property type="match status" value="1"/>
</dbReference>
<evidence type="ECO:0000313" key="3">
    <source>
        <dbReference type="Proteomes" id="UP000274545"/>
    </source>
</evidence>
<organism evidence="2 3">
    <name type="scientific">Spiroplasma poulsonii</name>
    <dbReference type="NCBI Taxonomy" id="2138"/>
    <lineage>
        <taxon>Bacteria</taxon>
        <taxon>Bacillati</taxon>
        <taxon>Mycoplasmatota</taxon>
        <taxon>Mollicutes</taxon>
        <taxon>Entomoplasmatales</taxon>
        <taxon>Spiroplasmataceae</taxon>
        <taxon>Spiroplasma</taxon>
    </lineage>
</organism>
<dbReference type="GO" id="GO:0015937">
    <property type="term" value="P:coenzyme A biosynthetic process"/>
    <property type="evidence" value="ECO:0007669"/>
    <property type="project" value="UniProtKB-ARBA"/>
</dbReference>
<dbReference type="Pfam" id="PF04127">
    <property type="entry name" value="DFP"/>
    <property type="match status" value="1"/>
</dbReference>
<dbReference type="SUPFAM" id="SSF102645">
    <property type="entry name" value="CoaB-like"/>
    <property type="match status" value="1"/>
</dbReference>
<dbReference type="InterPro" id="IPR035929">
    <property type="entry name" value="CoaB-like_sf"/>
</dbReference>
<reference evidence="2 3" key="1">
    <citation type="journal article" date="2019" name="Genome Biol. Evol.">
        <title>Toxin and genome evolution in a Drosophila defensive symbiosis.</title>
        <authorList>
            <person name="Ballinger M.J."/>
            <person name="Gawryluk R.M."/>
            <person name="Perlman S.J."/>
        </authorList>
    </citation>
    <scope>NUCLEOTIDE SEQUENCE [LARGE SCALE GENOMIC DNA]</scope>
    <source>
        <strain evidence="3">sNeo</strain>
    </source>
</reference>
<feature type="domain" description="DNA/pantothenate metabolism flavoprotein C-terminal" evidence="1">
    <location>
        <begin position="1"/>
        <end position="135"/>
    </location>
</feature>
<comment type="caution">
    <text evidence="2">The sequence shown here is derived from an EMBL/GenBank/DDBJ whole genome shotgun (WGS) entry which is preliminary data.</text>
</comment>
<dbReference type="EMBL" id="RAHC01000010">
    <property type="protein sequence ID" value="RUP76119.1"/>
    <property type="molecule type" value="Genomic_DNA"/>
</dbReference>
<proteinExistence type="predicted"/>
<gene>
    <name evidence="2" type="ORF">D6D54_06790</name>
</gene>
<sequence>MLTAMLAQYSQQDVVIACAALNDYQVSEPIIGKISKQKHPNLDVTLTSNIDVLSELGKRKQNQILVGFSAQNDFNLAYGQQKLIEKNLDLIVINQISAMGSNQNEVILLTKKMQRQIPNQSKIIVAQAIVTAISEIIEERDK</sequence>
<dbReference type="GO" id="GO:0003824">
    <property type="term" value="F:catalytic activity"/>
    <property type="evidence" value="ECO:0007669"/>
    <property type="project" value="UniProtKB-ARBA"/>
</dbReference>
<dbReference type="RefSeq" id="WP_127093191.1">
    <property type="nucleotide sequence ID" value="NZ_RAHC01000010.1"/>
</dbReference>
<accession>A0A433EP60</accession>
<dbReference type="AlphaFoldDB" id="A0A433EP60"/>
<evidence type="ECO:0000313" key="2">
    <source>
        <dbReference type="EMBL" id="RUP76119.1"/>
    </source>
</evidence>